<dbReference type="PANTHER" id="PTHR42713:SF3">
    <property type="entry name" value="TRANSCRIPTIONAL REGULATORY PROTEIN HPTR"/>
    <property type="match status" value="1"/>
</dbReference>
<dbReference type="SMART" id="SM00448">
    <property type="entry name" value="REC"/>
    <property type="match status" value="1"/>
</dbReference>
<keyword evidence="5" id="KW-0805">Transcription regulation</keyword>
<dbReference type="InterPro" id="IPR051552">
    <property type="entry name" value="HptR"/>
</dbReference>
<dbReference type="Pfam" id="PF12833">
    <property type="entry name" value="HTH_18"/>
    <property type="match status" value="1"/>
</dbReference>
<dbReference type="SMART" id="SM00342">
    <property type="entry name" value="HTH_ARAC"/>
    <property type="match status" value="1"/>
</dbReference>
<sequence>MWKVILVEDEIFVRDSIKQLVSWSSLGFSLVGEAGDGTEAIELIDSLDPDLVISDIVMPEMDGVTLLKRVREQGLDTRFIMLTCMNDFEYAREALEFGASGYILKLSMNIRTLEDSLIKVKRELEKSTDLQYRETQLMRLSAAFERIWRTIASASANAFRLDLNAIEDGLLKADIRLSGLLVVLHGANPLPSALFDWIEASGEARIYTDLGISTIMTWTQHSGDLKHLLNQAFPCRYVYADVQSLEQIPDLWALLLDKLTDRWYGDQDTANIADRSGEAGGVLWETERRLTDAMERGLSEETEEMIRKVWDEMKLLRLPLHKVKLMASHFMSQYYRVTHTAFEQSAASDIESSISHEQLRAATIVAIVDDMKRKDYRAAPVTDHPEVRKILSYIHEHYAENEIGLRTMAEYVNMNENYLSSLFRKKTGESLIQYLQHVRVKKSLRYLEATDFTINDIGLLVGFGNDHYFIKVFKRFMDMTPNEYRKSSRGSEPAWGVPTFKLSYNGFASGGSLVCSGENGEEDRAYFETTVESDSYFRRLGAEIMLQSWAFSKYGPQVAIESHIVTERQVPVLYCYPKNAEKLPVVFFNHGSSGEALGILSKGIALAQAGFFAVLVDARLHGRRRMARFNETFSNRSTYKGMYLKMLLETADDISAMIDHLAVDGRADSQRVGISGISQGGFVSFVAITRDKRIKAAAPLIASPDLEDTWGHSPAFESLDEDLKADIVRHSPLRNSHFIPPAALLVQNGNADRIVPVGGVRKLDSILKQLYKDRPERYRYLEYEGQGHEIQIENSKNPNKMMDEVVAWFLRFL</sequence>
<evidence type="ECO:0000256" key="5">
    <source>
        <dbReference type="ARBA" id="ARBA00023015"/>
    </source>
</evidence>
<accession>A0A9X4QVK6</accession>
<comment type="caution">
    <text evidence="11">The sequence shown here is derived from an EMBL/GenBank/DDBJ whole genome shotgun (WGS) entry which is preliminary data.</text>
</comment>
<evidence type="ECO:0000256" key="2">
    <source>
        <dbReference type="ARBA" id="ARBA00022490"/>
    </source>
</evidence>
<dbReference type="GO" id="GO:0043565">
    <property type="term" value="F:sequence-specific DNA binding"/>
    <property type="evidence" value="ECO:0007669"/>
    <property type="project" value="InterPro"/>
</dbReference>
<keyword evidence="4" id="KW-0902">Two-component regulatory system</keyword>
<dbReference type="AlphaFoldDB" id="A0A9X4QVK6"/>
<dbReference type="GO" id="GO:0005737">
    <property type="term" value="C:cytoplasm"/>
    <property type="evidence" value="ECO:0007669"/>
    <property type="project" value="UniProtKB-SubCell"/>
</dbReference>
<dbReference type="Gene3D" id="1.10.10.60">
    <property type="entry name" value="Homeodomain-like"/>
    <property type="match status" value="2"/>
</dbReference>
<dbReference type="SUPFAM" id="SSF46689">
    <property type="entry name" value="Homeodomain-like"/>
    <property type="match status" value="2"/>
</dbReference>
<protein>
    <submittedName>
        <fullName evidence="11">Response regulator</fullName>
    </submittedName>
</protein>
<dbReference type="GO" id="GO:0000160">
    <property type="term" value="P:phosphorelay signal transduction system"/>
    <property type="evidence" value="ECO:0007669"/>
    <property type="project" value="UniProtKB-KW"/>
</dbReference>
<dbReference type="Gene3D" id="3.40.50.1820">
    <property type="entry name" value="alpha/beta hydrolase"/>
    <property type="match status" value="1"/>
</dbReference>
<dbReference type="PROSITE" id="PS50110">
    <property type="entry name" value="RESPONSE_REGULATORY"/>
    <property type="match status" value="1"/>
</dbReference>
<dbReference type="PROSITE" id="PS00041">
    <property type="entry name" value="HTH_ARAC_FAMILY_1"/>
    <property type="match status" value="1"/>
</dbReference>
<dbReference type="Proteomes" id="UP001153404">
    <property type="component" value="Unassembled WGS sequence"/>
</dbReference>
<comment type="subcellular location">
    <subcellularLocation>
        <location evidence="1">Cytoplasm</location>
    </subcellularLocation>
</comment>
<evidence type="ECO:0000256" key="1">
    <source>
        <dbReference type="ARBA" id="ARBA00004496"/>
    </source>
</evidence>
<feature type="domain" description="Response regulatory" evidence="10">
    <location>
        <begin position="3"/>
        <end position="120"/>
    </location>
</feature>
<name>A0A9X4QVK6_9BACL</name>
<evidence type="ECO:0000256" key="3">
    <source>
        <dbReference type="ARBA" id="ARBA00022553"/>
    </source>
</evidence>
<dbReference type="InterPro" id="IPR018062">
    <property type="entry name" value="HTH_AraC-typ_CS"/>
</dbReference>
<evidence type="ECO:0000256" key="7">
    <source>
        <dbReference type="ARBA" id="ARBA00023163"/>
    </source>
</evidence>
<proteinExistence type="predicted"/>
<dbReference type="EMBL" id="JAPDIA010000008">
    <property type="protein sequence ID" value="MDG0812830.1"/>
    <property type="molecule type" value="Genomic_DNA"/>
</dbReference>
<evidence type="ECO:0000256" key="4">
    <source>
        <dbReference type="ARBA" id="ARBA00023012"/>
    </source>
</evidence>
<dbReference type="Pfam" id="PF00072">
    <property type="entry name" value="Response_reg"/>
    <property type="match status" value="1"/>
</dbReference>
<keyword evidence="2" id="KW-0963">Cytoplasm</keyword>
<reference evidence="11" key="1">
    <citation type="submission" date="2022-10" db="EMBL/GenBank/DDBJ databases">
        <title>Comparative genomic analysis of Cohnella hashimotonis sp. nov., isolated from the International Space Station.</title>
        <authorList>
            <person name="Simpson A."/>
            <person name="Venkateswaran K."/>
        </authorList>
    </citation>
    <scope>NUCLEOTIDE SEQUENCE</scope>
    <source>
        <strain evidence="11">DSM 28161</strain>
    </source>
</reference>
<dbReference type="Pfam" id="PF00326">
    <property type="entry name" value="Peptidase_S9"/>
    <property type="match status" value="1"/>
</dbReference>
<dbReference type="SUPFAM" id="SSF52172">
    <property type="entry name" value="CheY-like"/>
    <property type="match status" value="1"/>
</dbReference>
<dbReference type="CDD" id="cd17536">
    <property type="entry name" value="REC_YesN-like"/>
    <property type="match status" value="1"/>
</dbReference>
<feature type="modified residue" description="4-aspartylphosphate" evidence="8">
    <location>
        <position position="55"/>
    </location>
</feature>
<organism evidence="11 12">
    <name type="scientific">Cohnella rhizosphaerae</name>
    <dbReference type="NCBI Taxonomy" id="1457232"/>
    <lineage>
        <taxon>Bacteria</taxon>
        <taxon>Bacillati</taxon>
        <taxon>Bacillota</taxon>
        <taxon>Bacilli</taxon>
        <taxon>Bacillales</taxon>
        <taxon>Paenibacillaceae</taxon>
        <taxon>Cohnella</taxon>
    </lineage>
</organism>
<feature type="domain" description="HTH araC/xylS-type" evidence="9">
    <location>
        <begin position="388"/>
        <end position="487"/>
    </location>
</feature>
<dbReference type="GO" id="GO:0008236">
    <property type="term" value="F:serine-type peptidase activity"/>
    <property type="evidence" value="ECO:0007669"/>
    <property type="project" value="InterPro"/>
</dbReference>
<evidence type="ECO:0000256" key="8">
    <source>
        <dbReference type="PROSITE-ProRule" id="PRU00169"/>
    </source>
</evidence>
<evidence type="ECO:0000259" key="10">
    <source>
        <dbReference type="PROSITE" id="PS50110"/>
    </source>
</evidence>
<dbReference type="InterPro" id="IPR009057">
    <property type="entry name" value="Homeodomain-like_sf"/>
</dbReference>
<dbReference type="SUPFAM" id="SSF53474">
    <property type="entry name" value="alpha/beta-Hydrolases"/>
    <property type="match status" value="1"/>
</dbReference>
<dbReference type="GO" id="GO:0003700">
    <property type="term" value="F:DNA-binding transcription factor activity"/>
    <property type="evidence" value="ECO:0007669"/>
    <property type="project" value="InterPro"/>
</dbReference>
<dbReference type="InterPro" id="IPR001789">
    <property type="entry name" value="Sig_transdc_resp-reg_receiver"/>
</dbReference>
<dbReference type="PANTHER" id="PTHR42713">
    <property type="entry name" value="HISTIDINE KINASE-RELATED"/>
    <property type="match status" value="1"/>
</dbReference>
<dbReference type="Gene3D" id="3.40.50.2300">
    <property type="match status" value="1"/>
</dbReference>
<dbReference type="InterPro" id="IPR018060">
    <property type="entry name" value="HTH_AraC"/>
</dbReference>
<dbReference type="InterPro" id="IPR029058">
    <property type="entry name" value="AB_hydrolase_fold"/>
</dbReference>
<keyword evidence="3 8" id="KW-0597">Phosphoprotein</keyword>
<dbReference type="InterPro" id="IPR001375">
    <property type="entry name" value="Peptidase_S9_cat"/>
</dbReference>
<keyword evidence="12" id="KW-1185">Reference proteome</keyword>
<keyword evidence="7" id="KW-0804">Transcription</keyword>
<evidence type="ECO:0000313" key="12">
    <source>
        <dbReference type="Proteomes" id="UP001153404"/>
    </source>
</evidence>
<evidence type="ECO:0000313" key="11">
    <source>
        <dbReference type="EMBL" id="MDG0812830.1"/>
    </source>
</evidence>
<dbReference type="RefSeq" id="WP_277536384.1">
    <property type="nucleotide sequence ID" value="NZ_JAPDIA010000008.1"/>
</dbReference>
<dbReference type="GO" id="GO:0006508">
    <property type="term" value="P:proteolysis"/>
    <property type="evidence" value="ECO:0007669"/>
    <property type="project" value="InterPro"/>
</dbReference>
<dbReference type="InterPro" id="IPR011006">
    <property type="entry name" value="CheY-like_superfamily"/>
</dbReference>
<evidence type="ECO:0000256" key="6">
    <source>
        <dbReference type="ARBA" id="ARBA00023125"/>
    </source>
</evidence>
<dbReference type="PROSITE" id="PS01124">
    <property type="entry name" value="HTH_ARAC_FAMILY_2"/>
    <property type="match status" value="1"/>
</dbReference>
<evidence type="ECO:0000259" key="9">
    <source>
        <dbReference type="PROSITE" id="PS01124"/>
    </source>
</evidence>
<gene>
    <name evidence="11" type="ORF">OMP40_28525</name>
</gene>
<keyword evidence="6" id="KW-0238">DNA-binding</keyword>